<dbReference type="OrthoDB" id="1814621at2"/>
<protein>
    <recommendedName>
        <fullName evidence="4">Glycosyltransferase RgtA/B/C/D-like domain-containing protein</fullName>
    </recommendedName>
</protein>
<proteinExistence type="predicted"/>
<dbReference type="EMBL" id="VJOY01000026">
    <property type="protein sequence ID" value="TRX72859.1"/>
    <property type="molecule type" value="Genomic_DNA"/>
</dbReference>
<feature type="transmembrane region" description="Helical" evidence="1">
    <location>
        <begin position="358"/>
        <end position="376"/>
    </location>
</feature>
<feature type="transmembrane region" description="Helical" evidence="1">
    <location>
        <begin position="217"/>
        <end position="238"/>
    </location>
</feature>
<comment type="caution">
    <text evidence="2">The sequence shown here is derived from an EMBL/GenBank/DDBJ whole genome shotgun (WGS) entry which is preliminary data.</text>
</comment>
<keyword evidence="1" id="KW-1133">Transmembrane helix</keyword>
<dbReference type="RefSeq" id="WP_143490284.1">
    <property type="nucleotide sequence ID" value="NZ_VJOY01000026.1"/>
</dbReference>
<sequence length="608" mass="65449">MSRTLNRVAGLLLLLLLAGALLYDARIPLGQRFQPDGDFAADMLLVNELHENGYLFRGHYSRFGFNHPGPVFLYGNALMERAGAAIGLPRANAWVLSVTVVNLAFLALIAWLLPRLFGRRLSAAAVAATLPLALLLGGRLFQFWMPYRLVLPYLAFYLSVLLVMRNGLRAAPLAMALAGVLIHGYVTMPLFTLPLLGLALLAALWRRRPLDRAAYGWLAATAAVGALFALPLLLDFLVSPKPNLLRILGAGRAMTGADHAGLLASLGFTLSYWQAALPLVLPASLVLLALGLGQLRMHRPLAQDALWSAALVTLLFMLYHITAPLPLYEFMGLYYLALPAALGCLAIYASLAALDSAALRAAGALALALGCLFALVQRPAAPLDPREDIAQMGDALAERYGPRVAFDYSAHNQGLWGLAEGLLVYLRDRGVDACVTRPELSFMYTPGATCAGPAQVMLSDVEDCTPDCQYRDARFGFRAAPLASPGAVLSFAACRLPHLDSTRSEGDCDAVSETPGFVTFGPYIRLAPGRYRFELDYSAAGHAPVGDWDVAVDKGQRVLQQGPLAGSDGQPTTLSHTFSVEGSAEAEIRTRLTQPARIVVHALRIVRL</sequence>
<accession>A0A553GTN8</accession>
<feature type="transmembrane region" description="Helical" evidence="1">
    <location>
        <begin position="275"/>
        <end position="293"/>
    </location>
</feature>
<evidence type="ECO:0000313" key="3">
    <source>
        <dbReference type="Proteomes" id="UP000315235"/>
    </source>
</evidence>
<name>A0A553GTN8_9PSED</name>
<gene>
    <name evidence="2" type="ORF">FM069_20590</name>
</gene>
<feature type="transmembrane region" description="Helical" evidence="1">
    <location>
        <begin position="305"/>
        <end position="321"/>
    </location>
</feature>
<reference evidence="2 3" key="1">
    <citation type="submission" date="2019-07" db="EMBL/GenBank/DDBJ databases">
        <title>Pseudomonas mangiferae sp. nov., isolated from bark of mango tree in Thailand.</title>
        <authorList>
            <person name="Srisuk N."/>
            <person name="Anurat P."/>
        </authorList>
    </citation>
    <scope>NUCLEOTIDE SEQUENCE [LARGE SCALE GENOMIC DNA]</scope>
    <source>
        <strain evidence="2 3">DMKU_BBB3-04</strain>
    </source>
</reference>
<keyword evidence="1" id="KW-0812">Transmembrane</keyword>
<dbReference type="Proteomes" id="UP000315235">
    <property type="component" value="Unassembled WGS sequence"/>
</dbReference>
<feature type="transmembrane region" description="Helical" evidence="1">
    <location>
        <begin position="333"/>
        <end position="351"/>
    </location>
</feature>
<evidence type="ECO:0000256" key="1">
    <source>
        <dbReference type="SAM" id="Phobius"/>
    </source>
</evidence>
<evidence type="ECO:0000313" key="2">
    <source>
        <dbReference type="EMBL" id="TRX72859.1"/>
    </source>
</evidence>
<keyword evidence="1" id="KW-0472">Membrane</keyword>
<organism evidence="2 3">
    <name type="scientific">Pseudomonas mangiferae</name>
    <dbReference type="NCBI Taxonomy" id="2593654"/>
    <lineage>
        <taxon>Bacteria</taxon>
        <taxon>Pseudomonadati</taxon>
        <taxon>Pseudomonadota</taxon>
        <taxon>Gammaproteobacteria</taxon>
        <taxon>Pseudomonadales</taxon>
        <taxon>Pseudomonadaceae</taxon>
        <taxon>Pseudomonas</taxon>
    </lineage>
</organism>
<dbReference type="AlphaFoldDB" id="A0A553GTN8"/>
<feature type="transmembrane region" description="Helical" evidence="1">
    <location>
        <begin position="176"/>
        <end position="205"/>
    </location>
</feature>
<feature type="transmembrane region" description="Helical" evidence="1">
    <location>
        <begin position="93"/>
        <end position="114"/>
    </location>
</feature>
<feature type="transmembrane region" description="Helical" evidence="1">
    <location>
        <begin position="147"/>
        <end position="164"/>
    </location>
</feature>
<feature type="transmembrane region" description="Helical" evidence="1">
    <location>
        <begin position="121"/>
        <end position="141"/>
    </location>
</feature>
<keyword evidence="3" id="KW-1185">Reference proteome</keyword>
<evidence type="ECO:0008006" key="4">
    <source>
        <dbReference type="Google" id="ProtNLM"/>
    </source>
</evidence>